<comment type="catalytic activity">
    <reaction evidence="18">
        <text>L-seryl-[protein] + GDP-beta-L-fucose = 3-O-(alpha-L-fucosyl)-L-seryl-[protein] + GDP + H(+)</text>
        <dbReference type="Rhea" id="RHEA:63644"/>
        <dbReference type="Rhea" id="RHEA-COMP:9863"/>
        <dbReference type="Rhea" id="RHEA-COMP:17914"/>
        <dbReference type="ChEBI" id="CHEBI:15378"/>
        <dbReference type="ChEBI" id="CHEBI:29999"/>
        <dbReference type="ChEBI" id="CHEBI:57273"/>
        <dbReference type="ChEBI" id="CHEBI:58189"/>
        <dbReference type="ChEBI" id="CHEBI:189632"/>
        <dbReference type="EC" id="2.4.1.221"/>
    </reaction>
    <physiologicalReaction direction="left-to-right" evidence="18">
        <dbReference type="Rhea" id="RHEA:63645"/>
    </physiologicalReaction>
</comment>
<dbReference type="InParanoid" id="A0A067R730"/>
<evidence type="ECO:0000256" key="13">
    <source>
        <dbReference type="ARBA" id="ARBA00023277"/>
    </source>
</evidence>
<evidence type="ECO:0000256" key="1">
    <source>
        <dbReference type="ARBA" id="ARBA00004240"/>
    </source>
</evidence>
<dbReference type="eggNOG" id="ENOG502QPS6">
    <property type="taxonomic scope" value="Eukaryota"/>
</dbReference>
<dbReference type="GO" id="GO:0006004">
    <property type="term" value="P:fucose metabolic process"/>
    <property type="evidence" value="ECO:0007669"/>
    <property type="project" value="UniProtKB-KW"/>
</dbReference>
<name>A0A067R730_ZOONE</name>
<keyword evidence="20" id="KW-1185">Reference proteome</keyword>
<evidence type="ECO:0000256" key="18">
    <source>
        <dbReference type="ARBA" id="ARBA00048647"/>
    </source>
</evidence>
<dbReference type="OMA" id="WVCSHAR"/>
<evidence type="ECO:0000256" key="9">
    <source>
        <dbReference type="ARBA" id="ARBA00023034"/>
    </source>
</evidence>
<dbReference type="OrthoDB" id="422368at2759"/>
<dbReference type="EMBL" id="KK852657">
    <property type="protein sequence ID" value="KDR19215.1"/>
    <property type="molecule type" value="Genomic_DNA"/>
</dbReference>
<accession>A0A067R730</accession>
<proteinExistence type="inferred from homology"/>
<evidence type="ECO:0000256" key="5">
    <source>
        <dbReference type="ARBA" id="ARBA00022676"/>
    </source>
</evidence>
<dbReference type="InterPro" id="IPR019378">
    <property type="entry name" value="GDP-Fuc_O-FucTrfase"/>
</dbReference>
<reference evidence="19 20" key="1">
    <citation type="journal article" date="2014" name="Nat. Commun.">
        <title>Molecular traces of alternative social organization in a termite genome.</title>
        <authorList>
            <person name="Terrapon N."/>
            <person name="Li C."/>
            <person name="Robertson H.M."/>
            <person name="Ji L."/>
            <person name="Meng X."/>
            <person name="Booth W."/>
            <person name="Chen Z."/>
            <person name="Childers C.P."/>
            <person name="Glastad K.M."/>
            <person name="Gokhale K."/>
            <person name="Gowin J."/>
            <person name="Gronenberg W."/>
            <person name="Hermansen R.A."/>
            <person name="Hu H."/>
            <person name="Hunt B.G."/>
            <person name="Huylmans A.K."/>
            <person name="Khalil S.M."/>
            <person name="Mitchell R.D."/>
            <person name="Munoz-Torres M.C."/>
            <person name="Mustard J.A."/>
            <person name="Pan H."/>
            <person name="Reese J.T."/>
            <person name="Scharf M.E."/>
            <person name="Sun F."/>
            <person name="Vogel H."/>
            <person name="Xiao J."/>
            <person name="Yang W."/>
            <person name="Yang Z."/>
            <person name="Yang Z."/>
            <person name="Zhou J."/>
            <person name="Zhu J."/>
            <person name="Brent C.S."/>
            <person name="Elsik C.G."/>
            <person name="Goodisman M.A."/>
            <person name="Liberles D.A."/>
            <person name="Roe R.M."/>
            <person name="Vargo E.L."/>
            <person name="Vilcinskas A."/>
            <person name="Wang J."/>
            <person name="Bornberg-Bauer E."/>
            <person name="Korb J."/>
            <person name="Zhang G."/>
            <person name="Liebig J."/>
        </authorList>
    </citation>
    <scope>NUCLEOTIDE SEQUENCE [LARGE SCALE GENOMIC DNA]</scope>
    <source>
        <tissue evidence="19">Whole organism</tissue>
    </source>
</reference>
<gene>
    <name evidence="19" type="ORF">L798_06270</name>
</gene>
<dbReference type="PANTHER" id="PTHR13398:SF0">
    <property type="entry name" value="GDP-FUCOSE PROTEIN O-FUCOSYLTRANSFERASE 2"/>
    <property type="match status" value="1"/>
</dbReference>
<dbReference type="CDD" id="cd11298">
    <property type="entry name" value="O-FucT-2"/>
    <property type="match status" value="1"/>
</dbReference>
<dbReference type="Pfam" id="PF10250">
    <property type="entry name" value="O-FucT"/>
    <property type="match status" value="1"/>
</dbReference>
<evidence type="ECO:0000256" key="14">
    <source>
        <dbReference type="ARBA" id="ARBA00025803"/>
    </source>
</evidence>
<dbReference type="PANTHER" id="PTHR13398">
    <property type="entry name" value="GDP-FUCOSE PROTEIN O-FUCOSYLTRANSFERASE 2"/>
    <property type="match status" value="1"/>
</dbReference>
<evidence type="ECO:0000256" key="4">
    <source>
        <dbReference type="ARBA" id="ARBA00012196"/>
    </source>
</evidence>
<dbReference type="GO" id="GO:0005783">
    <property type="term" value="C:endoplasmic reticulum"/>
    <property type="evidence" value="ECO:0007669"/>
    <property type="project" value="UniProtKB-SubCell"/>
</dbReference>
<evidence type="ECO:0000256" key="7">
    <source>
        <dbReference type="ARBA" id="ARBA00022729"/>
    </source>
</evidence>
<evidence type="ECO:0000256" key="10">
    <source>
        <dbReference type="ARBA" id="ARBA00023157"/>
    </source>
</evidence>
<keyword evidence="5 19" id="KW-0328">Glycosyltransferase</keyword>
<evidence type="ECO:0000256" key="16">
    <source>
        <dbReference type="ARBA" id="ARBA00033083"/>
    </source>
</evidence>
<keyword evidence="11" id="KW-0325">Glycoprotein</keyword>
<dbReference type="EC" id="2.4.1.221" evidence="4"/>
<evidence type="ECO:0000256" key="17">
    <source>
        <dbReference type="ARBA" id="ARBA00047273"/>
    </source>
</evidence>
<comment type="similarity">
    <text evidence="14">Belongs to the glycosyltransferase 68 family.</text>
</comment>
<dbReference type="STRING" id="136037.A0A067R730"/>
<evidence type="ECO:0000256" key="3">
    <source>
        <dbReference type="ARBA" id="ARBA00004922"/>
    </source>
</evidence>
<dbReference type="FunCoup" id="A0A067R730">
    <property type="interactions" value="688"/>
</dbReference>
<evidence type="ECO:0000313" key="19">
    <source>
        <dbReference type="EMBL" id="KDR19215.1"/>
    </source>
</evidence>
<evidence type="ECO:0000256" key="2">
    <source>
        <dbReference type="ARBA" id="ARBA00004555"/>
    </source>
</evidence>
<comment type="catalytic activity">
    <reaction evidence="17">
        <text>L-threonyl-[protein] + GDP-beta-L-fucose = 3-O-(alpha-L-fucosyl)-L-threonyl-[protein] + GDP + H(+)</text>
        <dbReference type="Rhea" id="RHEA:70491"/>
        <dbReference type="Rhea" id="RHEA-COMP:11060"/>
        <dbReference type="Rhea" id="RHEA-COMP:17915"/>
        <dbReference type="ChEBI" id="CHEBI:15378"/>
        <dbReference type="ChEBI" id="CHEBI:30013"/>
        <dbReference type="ChEBI" id="CHEBI:57273"/>
        <dbReference type="ChEBI" id="CHEBI:58189"/>
        <dbReference type="ChEBI" id="CHEBI:189631"/>
        <dbReference type="EC" id="2.4.1.221"/>
    </reaction>
    <physiologicalReaction direction="left-to-right" evidence="17">
        <dbReference type="Rhea" id="RHEA:70492"/>
    </physiologicalReaction>
</comment>
<keyword evidence="10" id="KW-1015">Disulfide bond</keyword>
<evidence type="ECO:0000256" key="6">
    <source>
        <dbReference type="ARBA" id="ARBA00022679"/>
    </source>
</evidence>
<comment type="pathway">
    <text evidence="3">Protein modification; protein glycosylation.</text>
</comment>
<dbReference type="AlphaFoldDB" id="A0A067R730"/>
<keyword evidence="8" id="KW-0256">Endoplasmic reticulum</keyword>
<keyword evidence="12" id="KW-0294">Fucose metabolism</keyword>
<evidence type="ECO:0000256" key="8">
    <source>
        <dbReference type="ARBA" id="ARBA00022824"/>
    </source>
</evidence>
<dbReference type="InterPro" id="IPR045130">
    <property type="entry name" value="OFUT2-like"/>
</dbReference>
<organism evidence="19 20">
    <name type="scientific">Zootermopsis nevadensis</name>
    <name type="common">Dampwood termite</name>
    <dbReference type="NCBI Taxonomy" id="136037"/>
    <lineage>
        <taxon>Eukaryota</taxon>
        <taxon>Metazoa</taxon>
        <taxon>Ecdysozoa</taxon>
        <taxon>Arthropoda</taxon>
        <taxon>Hexapoda</taxon>
        <taxon>Insecta</taxon>
        <taxon>Pterygota</taxon>
        <taxon>Neoptera</taxon>
        <taxon>Polyneoptera</taxon>
        <taxon>Dictyoptera</taxon>
        <taxon>Blattodea</taxon>
        <taxon>Blattoidea</taxon>
        <taxon>Termitoidae</taxon>
        <taxon>Termopsidae</taxon>
        <taxon>Zootermopsis</taxon>
    </lineage>
</organism>
<keyword evidence="6 19" id="KW-0808">Transferase</keyword>
<sequence>MRMAIFVRKLKKFGDWHLVLPPWGQLYHWQSTDVGRQDMLPWSLFFDIPSLELFAPVLETHEFLREFGNLTLDVVYVLQHYKDMWETNQWVEKFGVEPCYEKHPYSVLENGKYRGWFWGYLNITAAEVHCLSFHGRASHLQGLLQNLTARAVMFDHAEVALHDTFGDALYWKARRSMRFASDLMKLAASFRMEYLNSTDETDGTIRPDDWREEKAHSDVSGGPYMCVHLRRKDFLWGRPKQVPSIAGAARQIRVHLEQLDLTAVFVATDAPSKEFEELKQHLQEYQVLRYEPSQIVKQSYKDGGVAIIEQIICSHARFFTGTDQSTFSFRIQEEREIMGFPSDHTFNRLCGDDERECGRPSTWKIVF</sequence>
<dbReference type="Proteomes" id="UP000027135">
    <property type="component" value="Unassembled WGS sequence"/>
</dbReference>
<dbReference type="FunFam" id="3.40.50.11350:FF:000002">
    <property type="entry name" value="GDP-fucose protein O-fucosyltransferase 2"/>
    <property type="match status" value="1"/>
</dbReference>
<dbReference type="Gene3D" id="3.40.50.11340">
    <property type="match status" value="1"/>
</dbReference>
<dbReference type="GO" id="GO:0046922">
    <property type="term" value="F:peptide-O-fucosyltransferase activity"/>
    <property type="evidence" value="ECO:0007669"/>
    <property type="project" value="UniProtKB-EC"/>
</dbReference>
<comment type="subcellular location">
    <subcellularLocation>
        <location evidence="1">Endoplasmic reticulum</location>
    </subcellularLocation>
    <subcellularLocation>
        <location evidence="2">Golgi apparatus</location>
    </subcellularLocation>
</comment>
<evidence type="ECO:0000256" key="11">
    <source>
        <dbReference type="ARBA" id="ARBA00023180"/>
    </source>
</evidence>
<dbReference type="GO" id="GO:0005794">
    <property type="term" value="C:Golgi apparatus"/>
    <property type="evidence" value="ECO:0007669"/>
    <property type="project" value="UniProtKB-SubCell"/>
</dbReference>
<evidence type="ECO:0000256" key="12">
    <source>
        <dbReference type="ARBA" id="ARBA00023253"/>
    </source>
</evidence>
<evidence type="ECO:0000313" key="20">
    <source>
        <dbReference type="Proteomes" id="UP000027135"/>
    </source>
</evidence>
<keyword evidence="9" id="KW-0333">Golgi apparatus</keyword>
<keyword evidence="13" id="KW-0119">Carbohydrate metabolism</keyword>
<evidence type="ECO:0000256" key="15">
    <source>
        <dbReference type="ARBA" id="ARBA00026232"/>
    </source>
</evidence>
<dbReference type="Gene3D" id="3.40.50.11350">
    <property type="match status" value="1"/>
</dbReference>
<protein>
    <recommendedName>
        <fullName evidence="15">GDP-fucose protein O-fucosyltransferase 2</fullName>
        <ecNumber evidence="4">2.4.1.221</ecNumber>
    </recommendedName>
    <alternativeName>
        <fullName evidence="16">Peptide-O-fucosyltransferase 2</fullName>
    </alternativeName>
</protein>
<keyword evidence="7" id="KW-0732">Signal</keyword>